<dbReference type="PANTHER" id="PTHR35861:SF1">
    <property type="entry name" value="PHAGE TAIL SHEATH PROTEIN"/>
    <property type="match status" value="1"/>
</dbReference>
<dbReference type="InterPro" id="IPR035089">
    <property type="entry name" value="Phage_sheath_subtilisin"/>
</dbReference>
<dbReference type="Pfam" id="PF04984">
    <property type="entry name" value="Phage_sheath_1"/>
    <property type="match status" value="1"/>
</dbReference>
<proteinExistence type="inferred from homology"/>
<dbReference type="InterPro" id="IPR020287">
    <property type="entry name" value="Tail_sheath_C"/>
</dbReference>
<evidence type="ECO:0000313" key="4">
    <source>
        <dbReference type="EMBL" id="RQH53456.1"/>
    </source>
</evidence>
<reference evidence="4 5" key="1">
    <citation type="journal article" date="2018" name="ACS Chem. Biol.">
        <title>Ketoreductase domain dysfunction expands chemodiversity: malyngamide biosynthesis in the cyanobacterium Okeania hirsuta.</title>
        <authorList>
            <person name="Moss N.A."/>
            <person name="Leao T."/>
            <person name="Rankin M."/>
            <person name="McCullough T.M."/>
            <person name="Qu P."/>
            <person name="Korobeynikov A."/>
            <person name="Smith J.L."/>
            <person name="Gerwick L."/>
            <person name="Gerwick W.H."/>
        </authorList>
    </citation>
    <scope>NUCLEOTIDE SEQUENCE [LARGE SCALE GENOMIC DNA]</scope>
    <source>
        <strain evidence="4 5">PAB10Feb10-1</strain>
    </source>
</reference>
<dbReference type="Gene3D" id="3.40.50.11780">
    <property type="match status" value="1"/>
</dbReference>
<dbReference type="Pfam" id="PF17482">
    <property type="entry name" value="Phage_sheath_1C"/>
    <property type="match status" value="1"/>
</dbReference>
<evidence type="ECO:0000313" key="5">
    <source>
        <dbReference type="Proteomes" id="UP000269154"/>
    </source>
</evidence>
<organism evidence="4 5">
    <name type="scientific">Okeania hirsuta</name>
    <dbReference type="NCBI Taxonomy" id="1458930"/>
    <lineage>
        <taxon>Bacteria</taxon>
        <taxon>Bacillati</taxon>
        <taxon>Cyanobacteriota</taxon>
        <taxon>Cyanophyceae</taxon>
        <taxon>Oscillatoriophycideae</taxon>
        <taxon>Oscillatoriales</taxon>
        <taxon>Microcoleaceae</taxon>
        <taxon>Okeania</taxon>
    </lineage>
</organism>
<comment type="similarity">
    <text evidence="1">Belongs to the myoviridae tail sheath protein family.</text>
</comment>
<sequence length="419" mass="45976">MPQYLSPGVYVEEVPPSSRPIAGVATSIAGFIGIVPQSIQLPAERVETTTNGTTTITFKVEEKTLPDAGIAKLVTNWSQFVSTFADLAGDKTLGNLTDVDEPSFDTASLNSWSLFAQAVYGFFNNGGTRCYVIRIDSNTELAAALNTFASIDEITMVAIPGIISQAEQEAVIGHCENLKDRFAILDGQQNPDPIDRDSIKGNTRDSNYAALYFPWIKVFDPAKQILDPSSNGSIILPPSGHLAGVYSRVDGERGVFKAPANEVIRGALDLEYNLTKADQDGLNPLGINIIRSFKGNIKVWGARTLGGEDNGEYKYISTRRYFNYLRESIDEGTQFAVFEPNNLALWQRIKRTVGDFLLNEWRNGALFGETPEKAFFVKCDAETNPKEVRELGQVVTLIGVAIVKPAEFVIFRIQQTAGE</sequence>
<feature type="domain" description="Tail sheath protein subtilisin-like" evidence="2">
    <location>
        <begin position="139"/>
        <end position="305"/>
    </location>
</feature>
<evidence type="ECO:0000259" key="2">
    <source>
        <dbReference type="Pfam" id="PF04984"/>
    </source>
</evidence>
<accession>A0A3N6PJH6</accession>
<dbReference type="AlphaFoldDB" id="A0A3N6PJH6"/>
<keyword evidence="5" id="KW-1185">Reference proteome</keyword>
<name>A0A3N6PJH6_9CYAN</name>
<dbReference type="PANTHER" id="PTHR35861">
    <property type="match status" value="1"/>
</dbReference>
<dbReference type="OrthoDB" id="9767864at2"/>
<feature type="domain" description="Tail sheath protein C-terminal" evidence="3">
    <location>
        <begin position="309"/>
        <end position="416"/>
    </location>
</feature>
<dbReference type="EMBL" id="RCBY01000013">
    <property type="protein sequence ID" value="RQH53456.1"/>
    <property type="molecule type" value="Genomic_DNA"/>
</dbReference>
<dbReference type="InterPro" id="IPR052042">
    <property type="entry name" value="Tail_sheath_structural"/>
</dbReference>
<evidence type="ECO:0000256" key="1">
    <source>
        <dbReference type="ARBA" id="ARBA00008005"/>
    </source>
</evidence>
<evidence type="ECO:0000259" key="3">
    <source>
        <dbReference type="Pfam" id="PF17482"/>
    </source>
</evidence>
<dbReference type="RefSeq" id="WP_124154265.1">
    <property type="nucleotide sequence ID" value="NZ_CAWOLW010000035.1"/>
</dbReference>
<protein>
    <submittedName>
        <fullName evidence="4">Phage tail sheath family protein</fullName>
    </submittedName>
</protein>
<comment type="caution">
    <text evidence="4">The sequence shown here is derived from an EMBL/GenBank/DDBJ whole genome shotgun (WGS) entry which is preliminary data.</text>
</comment>
<gene>
    <name evidence="4" type="ORF">D5R40_04110</name>
</gene>
<dbReference type="Proteomes" id="UP000269154">
    <property type="component" value="Unassembled WGS sequence"/>
</dbReference>